<keyword evidence="2" id="KW-0378">Hydrolase</keyword>
<comment type="caution">
    <text evidence="2">The sequence shown here is derived from an EMBL/GenBank/DDBJ whole genome shotgun (WGS) entry which is preliminary data.</text>
</comment>
<dbReference type="SUPFAM" id="SSF53474">
    <property type="entry name" value="alpha/beta-Hydrolases"/>
    <property type="match status" value="1"/>
</dbReference>
<sequence>MPYFDGAEGRVYHRHWAVPERRAAVVFLHGFGEHSGLYHRYAAALGAHGIDLWALDEIGHGLSDGERGRFGAFGSLVENARALTDLARAERPGLPLVVAGHSLGSLVALVAALDHPADYAGAVLSGAPLSPLPWIVDHDEVEGGTLDLDPAALSSDPFYLDELENDPLAFTSADAVDVLAAAFPPVWRRLDAELPGVTLPILAVHGQRDAIAPLGGVAAWRDRLPGLRISVVPGAGHDVLNEVAHRRVADDVAAFVLQRAGVPA</sequence>
<reference evidence="3" key="1">
    <citation type="journal article" date="2019" name="Int. J. Syst. Evol. Microbiol.">
        <title>The Global Catalogue of Microorganisms (GCM) 10K type strain sequencing project: providing services to taxonomists for standard genome sequencing and annotation.</title>
        <authorList>
            <consortium name="The Broad Institute Genomics Platform"/>
            <consortium name="The Broad Institute Genome Sequencing Center for Infectious Disease"/>
            <person name="Wu L."/>
            <person name="Ma J."/>
        </authorList>
    </citation>
    <scope>NUCLEOTIDE SEQUENCE [LARGE SCALE GENOMIC DNA]</scope>
    <source>
        <strain evidence="3">JCM 17688</strain>
    </source>
</reference>
<gene>
    <name evidence="2" type="ORF">GCM10023147_30570</name>
</gene>
<evidence type="ECO:0000259" key="1">
    <source>
        <dbReference type="Pfam" id="PF12146"/>
    </source>
</evidence>
<name>A0ABP8JUQ3_9ACTN</name>
<dbReference type="Proteomes" id="UP001500635">
    <property type="component" value="Unassembled WGS sequence"/>
</dbReference>
<dbReference type="InterPro" id="IPR029058">
    <property type="entry name" value="AB_hydrolase_fold"/>
</dbReference>
<organism evidence="2 3">
    <name type="scientific">Tsukamurella soli</name>
    <dbReference type="NCBI Taxonomy" id="644556"/>
    <lineage>
        <taxon>Bacteria</taxon>
        <taxon>Bacillati</taxon>
        <taxon>Actinomycetota</taxon>
        <taxon>Actinomycetes</taxon>
        <taxon>Mycobacteriales</taxon>
        <taxon>Tsukamurellaceae</taxon>
        <taxon>Tsukamurella</taxon>
    </lineage>
</organism>
<accession>A0ABP8JUQ3</accession>
<dbReference type="PANTHER" id="PTHR11614">
    <property type="entry name" value="PHOSPHOLIPASE-RELATED"/>
    <property type="match status" value="1"/>
</dbReference>
<dbReference type="Pfam" id="PF12146">
    <property type="entry name" value="Hydrolase_4"/>
    <property type="match status" value="1"/>
</dbReference>
<dbReference type="RefSeq" id="WP_344997467.1">
    <property type="nucleotide sequence ID" value="NZ_BAABFR010000048.1"/>
</dbReference>
<dbReference type="GO" id="GO:0016787">
    <property type="term" value="F:hydrolase activity"/>
    <property type="evidence" value="ECO:0007669"/>
    <property type="project" value="UniProtKB-KW"/>
</dbReference>
<dbReference type="EMBL" id="BAABFR010000048">
    <property type="protein sequence ID" value="GAA4396349.1"/>
    <property type="molecule type" value="Genomic_DNA"/>
</dbReference>
<dbReference type="Gene3D" id="3.40.50.1820">
    <property type="entry name" value="alpha/beta hydrolase"/>
    <property type="match status" value="1"/>
</dbReference>
<evidence type="ECO:0000313" key="3">
    <source>
        <dbReference type="Proteomes" id="UP001500635"/>
    </source>
</evidence>
<dbReference type="InterPro" id="IPR051044">
    <property type="entry name" value="MAG_DAG_Lipase"/>
</dbReference>
<dbReference type="InterPro" id="IPR022742">
    <property type="entry name" value="Hydrolase_4"/>
</dbReference>
<proteinExistence type="predicted"/>
<evidence type="ECO:0000313" key="2">
    <source>
        <dbReference type="EMBL" id="GAA4396349.1"/>
    </source>
</evidence>
<keyword evidence="3" id="KW-1185">Reference proteome</keyword>
<feature type="domain" description="Serine aminopeptidase S33" evidence="1">
    <location>
        <begin position="20"/>
        <end position="242"/>
    </location>
</feature>
<protein>
    <submittedName>
        <fullName evidence="2">Alpha/beta fold hydrolase</fullName>
    </submittedName>
</protein>